<evidence type="ECO:0000256" key="2">
    <source>
        <dbReference type="SAM" id="Phobius"/>
    </source>
</evidence>
<reference evidence="3 4" key="1">
    <citation type="submission" date="2016-09" db="EMBL/GenBank/DDBJ databases">
        <title>Pseudonocardia autotrophica DSM535, a candidate organism with high potential of specific P450 cytochromes.</title>
        <authorList>
            <person name="Grumaz C."/>
            <person name="Vainshtein Y."/>
            <person name="Kirstahler P."/>
            <person name="Sohn K."/>
        </authorList>
    </citation>
    <scope>NUCLEOTIDE SEQUENCE [LARGE SCALE GENOMIC DNA]</scope>
    <source>
        <strain evidence="3 4">DSM 535</strain>
    </source>
</reference>
<feature type="transmembrane region" description="Helical" evidence="2">
    <location>
        <begin position="83"/>
        <end position="103"/>
    </location>
</feature>
<dbReference type="Pfam" id="PF18895">
    <property type="entry name" value="T4SS_pilin"/>
    <property type="match status" value="1"/>
</dbReference>
<gene>
    <name evidence="3" type="ORF">BG845_06314</name>
</gene>
<evidence type="ECO:0000256" key="1">
    <source>
        <dbReference type="SAM" id="MobiDB-lite"/>
    </source>
</evidence>
<keyword evidence="2" id="KW-1133">Transmembrane helix</keyword>
<proteinExistence type="predicted"/>
<feature type="transmembrane region" description="Helical" evidence="2">
    <location>
        <begin position="32"/>
        <end position="50"/>
    </location>
</feature>
<dbReference type="STRING" id="2074.BG845_06314"/>
<evidence type="ECO:0000313" key="4">
    <source>
        <dbReference type="Proteomes" id="UP000194360"/>
    </source>
</evidence>
<dbReference type="AlphaFoldDB" id="A0A1Y2MJ42"/>
<feature type="region of interest" description="Disordered" evidence="1">
    <location>
        <begin position="1"/>
        <end position="21"/>
    </location>
</feature>
<keyword evidence="2" id="KW-0472">Membrane</keyword>
<sequence>MSGPTASTPSFPGAGRGASTARRPIAGRRPQWLRFGVVPLVVVLVCALLLPGGGTAWAAGVVPVQAPAPAASVEQVLTNLRNWVMGIVGVLATVCFTIGAVRYMAAAGDMGEVEKAKTAFRSAAFGYAIVVLAPLLVSVLSGIVGA</sequence>
<feature type="transmembrane region" description="Helical" evidence="2">
    <location>
        <begin position="124"/>
        <end position="144"/>
    </location>
</feature>
<keyword evidence="4" id="KW-1185">Reference proteome</keyword>
<protein>
    <recommendedName>
        <fullName evidence="5">TrbC/VIRB2 family protein</fullName>
    </recommendedName>
</protein>
<evidence type="ECO:0008006" key="5">
    <source>
        <dbReference type="Google" id="ProtNLM"/>
    </source>
</evidence>
<dbReference type="EMBL" id="MIGB01000058">
    <property type="protein sequence ID" value="OSY35081.1"/>
    <property type="molecule type" value="Genomic_DNA"/>
</dbReference>
<evidence type="ECO:0000313" key="3">
    <source>
        <dbReference type="EMBL" id="OSY35081.1"/>
    </source>
</evidence>
<dbReference type="InterPro" id="IPR043993">
    <property type="entry name" value="T4SS_pilin"/>
</dbReference>
<name>A0A1Y2MJ42_PSEAH</name>
<organism evidence="3 4">
    <name type="scientific">Pseudonocardia autotrophica</name>
    <name type="common">Amycolata autotrophica</name>
    <name type="synonym">Nocardia autotrophica</name>
    <dbReference type="NCBI Taxonomy" id="2074"/>
    <lineage>
        <taxon>Bacteria</taxon>
        <taxon>Bacillati</taxon>
        <taxon>Actinomycetota</taxon>
        <taxon>Actinomycetes</taxon>
        <taxon>Pseudonocardiales</taxon>
        <taxon>Pseudonocardiaceae</taxon>
        <taxon>Pseudonocardia</taxon>
    </lineage>
</organism>
<dbReference type="Proteomes" id="UP000194360">
    <property type="component" value="Unassembled WGS sequence"/>
</dbReference>
<accession>A0A1Y2MJ42</accession>
<feature type="compositionally biased region" description="Polar residues" evidence="1">
    <location>
        <begin position="1"/>
        <end position="10"/>
    </location>
</feature>
<keyword evidence="2" id="KW-0812">Transmembrane</keyword>
<comment type="caution">
    <text evidence="3">The sequence shown here is derived from an EMBL/GenBank/DDBJ whole genome shotgun (WGS) entry which is preliminary data.</text>
</comment>